<feature type="signal peptide" evidence="1">
    <location>
        <begin position="1"/>
        <end position="20"/>
    </location>
</feature>
<dbReference type="PROSITE" id="PS51257">
    <property type="entry name" value="PROKAR_LIPOPROTEIN"/>
    <property type="match status" value="1"/>
</dbReference>
<gene>
    <name evidence="2" type="ORF">DF182_23420</name>
</gene>
<reference evidence="2 3" key="1">
    <citation type="submission" date="2018-05" db="EMBL/GenBank/DDBJ databases">
        <title>Chitinophaga sp. K3CV102501T nov., isolated from isolated from a monsoon evergreen broad-leaved forest soil.</title>
        <authorList>
            <person name="Lv Y."/>
        </authorList>
    </citation>
    <scope>NUCLEOTIDE SEQUENCE [LARGE SCALE GENOMIC DNA]</scope>
    <source>
        <strain evidence="2 3">GDMCC 1.1325</strain>
    </source>
</reference>
<dbReference type="EMBL" id="QFFJ01000002">
    <property type="protein sequence ID" value="RBL89468.1"/>
    <property type="molecule type" value="Genomic_DNA"/>
</dbReference>
<evidence type="ECO:0000313" key="3">
    <source>
        <dbReference type="Proteomes" id="UP000253410"/>
    </source>
</evidence>
<organism evidence="2 3">
    <name type="scientific">Chitinophaga flava</name>
    <dbReference type="NCBI Taxonomy" id="2259036"/>
    <lineage>
        <taxon>Bacteria</taxon>
        <taxon>Pseudomonadati</taxon>
        <taxon>Bacteroidota</taxon>
        <taxon>Chitinophagia</taxon>
        <taxon>Chitinophagales</taxon>
        <taxon>Chitinophagaceae</taxon>
        <taxon>Chitinophaga</taxon>
    </lineage>
</organism>
<evidence type="ECO:0000256" key="1">
    <source>
        <dbReference type="SAM" id="SignalP"/>
    </source>
</evidence>
<evidence type="ECO:0000313" key="2">
    <source>
        <dbReference type="EMBL" id="RBL89468.1"/>
    </source>
</evidence>
<comment type="caution">
    <text evidence="2">The sequence shown here is derived from an EMBL/GenBank/DDBJ whole genome shotgun (WGS) entry which is preliminary data.</text>
</comment>
<dbReference type="Proteomes" id="UP000253410">
    <property type="component" value="Unassembled WGS sequence"/>
</dbReference>
<feature type="chain" id="PRO_5016677851" evidence="1">
    <location>
        <begin position="21"/>
        <end position="533"/>
    </location>
</feature>
<sequence length="533" mass="58843">MLMDLRKKITAFLIPVILLAACNFGNKKPGNKQPGVNAAHTDSGLAKKAVDMPALSTEAYVSAIVSKRKAIAAQLPGINAETAAKLYRSLALYVDTALIGISANEAKWLDEYVSYYSEAKKAVVPPANVQQRIQLLATAEIEPWGIGEGYTELRTVPSFYTHLFKSSLPADYSMFLQLKADEDTVLYSADAGLAVPFNLVGKRALNWEKFLDTHPNSIFVAEARELHERYCYDYLFGQDNTPSFDHRDNLGSLYPENKAEYLSFIQQYGDTKTGRLVKQFLDKLSTAKEYDELWRYMRTAIGMAYSGELSLLPVQTDFLAGNIQSLTKRVYDTVSTEIGIEGGTAEKIVRKLDSILYFQQDNNTYCVAIFTNRGKSGGAPISGWVDVWAFKKTDGHWQTAAYLLNAGGGGMYGNSGSFDKLIRMGTHTIGIVVSGGITHMGSSVSWDDVIAFQGEKLFPVLDIVTQNAYDAGSGLQKCSNNKWILQHSGQQENYDLVIFPGSCIGGNTPMDRITVPYKKGHYDIPTAFQDRGL</sequence>
<dbReference type="AlphaFoldDB" id="A0A365XTM0"/>
<name>A0A365XTM0_9BACT</name>
<protein>
    <submittedName>
        <fullName evidence="2">Uncharacterized protein</fullName>
    </submittedName>
</protein>
<keyword evidence="3" id="KW-1185">Reference proteome</keyword>
<accession>A0A365XTM0</accession>
<proteinExistence type="predicted"/>
<keyword evidence="1" id="KW-0732">Signal</keyword>